<dbReference type="InterPro" id="IPR032456">
    <property type="entry name" value="Peptidase_M48_N"/>
</dbReference>
<feature type="binding site" evidence="7">
    <location>
        <position position="341"/>
    </location>
    <ligand>
        <name>Zn(2+)</name>
        <dbReference type="ChEBI" id="CHEBI:29105"/>
        <note>catalytic</note>
    </ligand>
</feature>
<dbReference type="InterPro" id="IPR027057">
    <property type="entry name" value="CAXX_Prtase_1"/>
</dbReference>
<evidence type="ECO:0000256" key="6">
    <source>
        <dbReference type="PIRSR" id="PIRSR627057-1"/>
    </source>
</evidence>
<feature type="active site" evidence="6">
    <location>
        <position position="272"/>
    </location>
</feature>
<evidence type="ECO:0000256" key="4">
    <source>
        <dbReference type="ARBA" id="ARBA00022833"/>
    </source>
</evidence>
<keyword evidence="4 7" id="KW-0862">Zinc</keyword>
<keyword evidence="5 8" id="KW-0482">Metalloprotease</keyword>
<evidence type="ECO:0000259" key="11">
    <source>
        <dbReference type="Pfam" id="PF16491"/>
    </source>
</evidence>
<keyword evidence="1 8" id="KW-0645">Protease</keyword>
<keyword evidence="9" id="KW-1133">Transmembrane helix</keyword>
<dbReference type="Pfam" id="PF01435">
    <property type="entry name" value="Peptidase_M48"/>
    <property type="match status" value="1"/>
</dbReference>
<feature type="binding site" evidence="7">
    <location>
        <position position="271"/>
    </location>
    <ligand>
        <name>Zn(2+)</name>
        <dbReference type="ChEBI" id="CHEBI:29105"/>
        <note>catalytic</note>
    </ligand>
</feature>
<evidence type="ECO:0000256" key="3">
    <source>
        <dbReference type="ARBA" id="ARBA00022801"/>
    </source>
</evidence>
<keyword evidence="9" id="KW-0812">Transmembrane</keyword>
<protein>
    <submittedName>
        <fullName evidence="12">M48 family peptidase</fullName>
    </submittedName>
</protein>
<feature type="transmembrane region" description="Helical" evidence="9">
    <location>
        <begin position="12"/>
        <end position="31"/>
    </location>
</feature>
<comment type="similarity">
    <text evidence="8">Belongs to the peptidase M48 family.</text>
</comment>
<evidence type="ECO:0000256" key="9">
    <source>
        <dbReference type="SAM" id="Phobius"/>
    </source>
</evidence>
<feature type="domain" description="CAAX prenyl protease 1 N-terminal" evidence="11">
    <location>
        <begin position="63"/>
        <end position="197"/>
    </location>
</feature>
<comment type="caution">
    <text evidence="12">The sequence shown here is derived from an EMBL/GenBank/DDBJ whole genome shotgun (WGS) entry which is preliminary data.</text>
</comment>
<dbReference type="GO" id="GO:0046872">
    <property type="term" value="F:metal ion binding"/>
    <property type="evidence" value="ECO:0007669"/>
    <property type="project" value="UniProtKB-KW"/>
</dbReference>
<feature type="transmembrane region" description="Helical" evidence="9">
    <location>
        <begin position="61"/>
        <end position="81"/>
    </location>
</feature>
<feature type="active site" description="Proton donor" evidence="6">
    <location>
        <position position="345"/>
    </location>
</feature>
<evidence type="ECO:0000256" key="8">
    <source>
        <dbReference type="RuleBase" id="RU003983"/>
    </source>
</evidence>
<dbReference type="Pfam" id="PF16491">
    <property type="entry name" value="Peptidase_M48_N"/>
    <property type="match status" value="1"/>
</dbReference>
<reference evidence="12 13" key="1">
    <citation type="submission" date="2018-08" db="EMBL/GenBank/DDBJ databases">
        <title>The metabolism and importance of syntrophic acetate oxidation coupled to methane or sulfide production in haloalkaline environments.</title>
        <authorList>
            <person name="Timmers P.H.A."/>
            <person name="Vavourakis C.D."/>
            <person name="Sorokin D.Y."/>
            <person name="Sinninghe Damste J.S."/>
            <person name="Muyzer G."/>
            <person name="Stams A.J.M."/>
            <person name="Plugge C.M."/>
        </authorList>
    </citation>
    <scope>NUCLEOTIDE SEQUENCE [LARGE SCALE GENOMIC DNA]</scope>
    <source>
        <strain evidence="12">MSAO_Bac1</strain>
    </source>
</reference>
<feature type="binding site" evidence="7">
    <location>
        <position position="275"/>
    </location>
    <ligand>
        <name>Zn(2+)</name>
        <dbReference type="ChEBI" id="CHEBI:29105"/>
        <note>catalytic</note>
    </ligand>
</feature>
<dbReference type="CDD" id="cd07343">
    <property type="entry name" value="M48A_Zmpste24p_like"/>
    <property type="match status" value="1"/>
</dbReference>
<keyword evidence="2 7" id="KW-0479">Metal-binding</keyword>
<feature type="transmembrane region" description="Helical" evidence="9">
    <location>
        <begin position="93"/>
        <end position="114"/>
    </location>
</feature>
<organism evidence="12 13">
    <name type="scientific">Candidatus Syntrophonatronum acetioxidans</name>
    <dbReference type="NCBI Taxonomy" id="1795816"/>
    <lineage>
        <taxon>Bacteria</taxon>
        <taxon>Bacillati</taxon>
        <taxon>Bacillota</taxon>
        <taxon>Clostridia</taxon>
        <taxon>Eubacteriales</taxon>
        <taxon>Syntrophomonadaceae</taxon>
        <taxon>Candidatus Syntrophonatronum</taxon>
    </lineage>
</organism>
<evidence type="ECO:0000259" key="10">
    <source>
        <dbReference type="Pfam" id="PF01435"/>
    </source>
</evidence>
<feature type="transmembrane region" description="Helical" evidence="9">
    <location>
        <begin position="281"/>
        <end position="302"/>
    </location>
</feature>
<proteinExistence type="inferred from homology"/>
<comment type="cofactor">
    <cofactor evidence="7 8">
        <name>Zn(2+)</name>
        <dbReference type="ChEBI" id="CHEBI:29105"/>
    </cofactor>
    <text evidence="7 8">Binds 1 zinc ion per subunit.</text>
</comment>
<dbReference type="GO" id="GO:0004222">
    <property type="term" value="F:metalloendopeptidase activity"/>
    <property type="evidence" value="ECO:0007669"/>
    <property type="project" value="InterPro"/>
</dbReference>
<feature type="transmembrane region" description="Helical" evidence="9">
    <location>
        <begin position="169"/>
        <end position="191"/>
    </location>
</feature>
<accession>A0A424YBQ8</accession>
<feature type="domain" description="Peptidase M48" evidence="10">
    <location>
        <begin position="202"/>
        <end position="397"/>
    </location>
</feature>
<sequence>MRNKNKVKVMVMWAVLGIAVLVIWAAVLVGLREGNPVHPEALRYFAPDFLQRAGEYQQASLYLYLARQVVNLFFLVLAARWALSRLQNPDISFLHVVVYIFFFFLLLHILTLPLDFYRGYVLEHRFALSSQIPLLWFIDYLKALFISLIVSTLIFAGLYGVMNLSPQKWWLLAGGGFSIFLLLHAYFYPILIQPLFYNFTPLEDEILREEMVEIASRAGIEVADILVADASRRTHKANAFFTGLGASRRIVLYDNLLENFSREEVLVVIAHEMGHWKYSHIFKGILMASAGAFLSLYLFKVVLGMMKAGPGPGVIPLLILFFTLVSIVSMPLQNGVSRVFERQADREALVLTRNREAFVTLKVNLAHSNLSLVWPHPLIKGVLYSHPPVMERIEYARYKFRGPEGF</sequence>
<evidence type="ECO:0000256" key="5">
    <source>
        <dbReference type="ARBA" id="ARBA00023049"/>
    </source>
</evidence>
<evidence type="ECO:0000256" key="1">
    <source>
        <dbReference type="ARBA" id="ARBA00022670"/>
    </source>
</evidence>
<keyword evidence="3 8" id="KW-0378">Hydrolase</keyword>
<evidence type="ECO:0000313" key="13">
    <source>
        <dbReference type="Proteomes" id="UP000285138"/>
    </source>
</evidence>
<evidence type="ECO:0000256" key="7">
    <source>
        <dbReference type="PIRSR" id="PIRSR627057-2"/>
    </source>
</evidence>
<evidence type="ECO:0000313" key="12">
    <source>
        <dbReference type="EMBL" id="RQD74294.1"/>
    </source>
</evidence>
<dbReference type="PANTHER" id="PTHR10120">
    <property type="entry name" value="CAAX PRENYL PROTEASE 1"/>
    <property type="match status" value="1"/>
</dbReference>
<keyword evidence="9" id="KW-0472">Membrane</keyword>
<feature type="transmembrane region" description="Helical" evidence="9">
    <location>
        <begin position="134"/>
        <end position="162"/>
    </location>
</feature>
<dbReference type="Proteomes" id="UP000285138">
    <property type="component" value="Unassembled WGS sequence"/>
</dbReference>
<dbReference type="Gene3D" id="3.30.2010.10">
    <property type="entry name" value="Metalloproteases ('zincins'), catalytic domain"/>
    <property type="match status" value="1"/>
</dbReference>
<dbReference type="EMBL" id="QZAA01000211">
    <property type="protein sequence ID" value="RQD74294.1"/>
    <property type="molecule type" value="Genomic_DNA"/>
</dbReference>
<dbReference type="AlphaFoldDB" id="A0A424YBQ8"/>
<dbReference type="GO" id="GO:0071586">
    <property type="term" value="P:CAAX-box protein processing"/>
    <property type="evidence" value="ECO:0007669"/>
    <property type="project" value="InterPro"/>
</dbReference>
<dbReference type="InterPro" id="IPR001915">
    <property type="entry name" value="Peptidase_M48"/>
</dbReference>
<name>A0A424YBQ8_9FIRM</name>
<evidence type="ECO:0000256" key="2">
    <source>
        <dbReference type="ARBA" id="ARBA00022723"/>
    </source>
</evidence>
<feature type="transmembrane region" description="Helical" evidence="9">
    <location>
        <begin position="314"/>
        <end position="332"/>
    </location>
</feature>
<gene>
    <name evidence="12" type="ORF">D5R97_08095</name>
</gene>